<dbReference type="Pfam" id="PF04116">
    <property type="entry name" value="FA_hydroxylase"/>
    <property type="match status" value="1"/>
</dbReference>
<evidence type="ECO:0000256" key="2">
    <source>
        <dbReference type="ARBA" id="ARBA00022692"/>
    </source>
</evidence>
<comment type="subcellular location">
    <subcellularLocation>
        <location evidence="1">Endomembrane system</location>
        <topology evidence="1">Multi-pass membrane protein</topology>
    </subcellularLocation>
</comment>
<dbReference type="GO" id="GO:0050479">
    <property type="term" value="F:glyceryl-ether monooxygenase activity"/>
    <property type="evidence" value="ECO:0007669"/>
    <property type="project" value="TreeGrafter"/>
</dbReference>
<evidence type="ECO:0000256" key="4">
    <source>
        <dbReference type="ARBA" id="ARBA00023002"/>
    </source>
</evidence>
<evidence type="ECO:0000256" key="3">
    <source>
        <dbReference type="ARBA" id="ARBA00022989"/>
    </source>
</evidence>
<dbReference type="RefSeq" id="WP_073080151.1">
    <property type="nucleotide sequence ID" value="NZ_FRBL01000003.1"/>
</dbReference>
<feature type="transmembrane region" description="Helical" evidence="7">
    <location>
        <begin position="84"/>
        <end position="105"/>
    </location>
</feature>
<keyword evidence="5" id="KW-0443">Lipid metabolism</keyword>
<evidence type="ECO:0000256" key="7">
    <source>
        <dbReference type="SAM" id="Phobius"/>
    </source>
</evidence>
<gene>
    <name evidence="9" type="ORF">SAMN05444266_103367</name>
</gene>
<evidence type="ECO:0000313" key="9">
    <source>
        <dbReference type="EMBL" id="SHL44755.1"/>
    </source>
</evidence>
<evidence type="ECO:0000259" key="8">
    <source>
        <dbReference type="Pfam" id="PF04116"/>
    </source>
</evidence>
<feature type="transmembrane region" description="Helical" evidence="7">
    <location>
        <begin position="126"/>
        <end position="150"/>
    </location>
</feature>
<dbReference type="STRING" id="1419482.SAMN05444266_103367"/>
<dbReference type="InterPro" id="IPR051689">
    <property type="entry name" value="Sterol_desaturase/TMEM195"/>
</dbReference>
<sequence length="319" mass="37590">MDSTLPLILGKMQGVFGYVVLGLVVLEWVILVLTRKMESNREGWVNIFSYVLDSIPPIFLGKILIFGTMMWLYEYRLFTLGYAWYIWILAYFVYDFMFWLIHYLGHKVRFFWCIHGVHHTAEEMKLTVAVRGSFLGILHMPLTILGLPLLGFDPFMLFIVEAIARLYGLYEHVNDHFDDIVGKQRWLEVFFVTPSIHRVHHAKNLIYLDRNYGETFSIWDRIFGTFQSEVNDVKPEYGLLNHHINSKNLWQVQVGLWKDLWQDVRTAPGWKNKLRYLVMPPGWNHYDGGKLAAEYREEGWQQLKAKQSRKPVTQLNPSA</sequence>
<dbReference type="GO" id="GO:0008610">
    <property type="term" value="P:lipid biosynthetic process"/>
    <property type="evidence" value="ECO:0007669"/>
    <property type="project" value="InterPro"/>
</dbReference>
<dbReference type="GO" id="GO:0005506">
    <property type="term" value="F:iron ion binding"/>
    <property type="evidence" value="ECO:0007669"/>
    <property type="project" value="InterPro"/>
</dbReference>
<proteinExistence type="predicted"/>
<dbReference type="PANTHER" id="PTHR21624:SF1">
    <property type="entry name" value="ALKYLGLYCEROL MONOOXYGENASE"/>
    <property type="match status" value="1"/>
</dbReference>
<name>A0A1M7AQ14_9BACT</name>
<dbReference type="InterPro" id="IPR006694">
    <property type="entry name" value="Fatty_acid_hydroxylase"/>
</dbReference>
<dbReference type="Proteomes" id="UP000184420">
    <property type="component" value="Unassembled WGS sequence"/>
</dbReference>
<evidence type="ECO:0000256" key="6">
    <source>
        <dbReference type="ARBA" id="ARBA00023136"/>
    </source>
</evidence>
<accession>A0A1M7AQ14</accession>
<feature type="transmembrane region" description="Helical" evidence="7">
    <location>
        <begin position="47"/>
        <end position="72"/>
    </location>
</feature>
<evidence type="ECO:0000256" key="5">
    <source>
        <dbReference type="ARBA" id="ARBA00023098"/>
    </source>
</evidence>
<reference evidence="9 10" key="1">
    <citation type="submission" date="2016-11" db="EMBL/GenBank/DDBJ databases">
        <authorList>
            <person name="Jaros S."/>
            <person name="Januszkiewicz K."/>
            <person name="Wedrychowicz H."/>
        </authorList>
    </citation>
    <scope>NUCLEOTIDE SEQUENCE [LARGE SCALE GENOMIC DNA]</scope>
    <source>
        <strain evidence="9 10">DSM 27406</strain>
    </source>
</reference>
<keyword evidence="4" id="KW-0560">Oxidoreductase</keyword>
<feature type="domain" description="Fatty acid hydroxylase" evidence="8">
    <location>
        <begin position="87"/>
        <end position="225"/>
    </location>
</feature>
<dbReference type="GO" id="GO:0016020">
    <property type="term" value="C:membrane"/>
    <property type="evidence" value="ECO:0007669"/>
    <property type="project" value="GOC"/>
</dbReference>
<keyword evidence="2 7" id="KW-0812">Transmembrane</keyword>
<dbReference type="GO" id="GO:0012505">
    <property type="term" value="C:endomembrane system"/>
    <property type="evidence" value="ECO:0007669"/>
    <property type="project" value="UniProtKB-SubCell"/>
</dbReference>
<evidence type="ECO:0000313" key="10">
    <source>
        <dbReference type="Proteomes" id="UP000184420"/>
    </source>
</evidence>
<feature type="transmembrane region" description="Helical" evidence="7">
    <location>
        <begin position="15"/>
        <end position="35"/>
    </location>
</feature>
<organism evidence="9 10">
    <name type="scientific">Chitinophaga jiangningensis</name>
    <dbReference type="NCBI Taxonomy" id="1419482"/>
    <lineage>
        <taxon>Bacteria</taxon>
        <taxon>Pseudomonadati</taxon>
        <taxon>Bacteroidota</taxon>
        <taxon>Chitinophagia</taxon>
        <taxon>Chitinophagales</taxon>
        <taxon>Chitinophagaceae</taxon>
        <taxon>Chitinophaga</taxon>
    </lineage>
</organism>
<dbReference type="GO" id="GO:0006643">
    <property type="term" value="P:membrane lipid metabolic process"/>
    <property type="evidence" value="ECO:0007669"/>
    <property type="project" value="TreeGrafter"/>
</dbReference>
<keyword evidence="3 7" id="KW-1133">Transmembrane helix</keyword>
<dbReference type="PANTHER" id="PTHR21624">
    <property type="entry name" value="STEROL DESATURASE-RELATED PROTEIN"/>
    <property type="match status" value="1"/>
</dbReference>
<protein>
    <submittedName>
        <fullName evidence="9">Sterol desaturase/sphingolipid hydroxylase, fatty acid hydroxylase superfamily</fullName>
    </submittedName>
</protein>
<keyword evidence="10" id="KW-1185">Reference proteome</keyword>
<evidence type="ECO:0000256" key="1">
    <source>
        <dbReference type="ARBA" id="ARBA00004127"/>
    </source>
</evidence>
<dbReference type="AlphaFoldDB" id="A0A1M7AQ14"/>
<keyword evidence="6 7" id="KW-0472">Membrane</keyword>
<dbReference type="EMBL" id="FRBL01000003">
    <property type="protein sequence ID" value="SHL44755.1"/>
    <property type="molecule type" value="Genomic_DNA"/>
</dbReference>